<dbReference type="Proteomes" id="UP000005640">
    <property type="component" value="Chromosome 11"/>
</dbReference>
<name>A0A3B3ITV6_HUMAN</name>
<evidence type="ECO:0000256" key="1">
    <source>
        <dbReference type="ARBA" id="ARBA00004141"/>
    </source>
</evidence>
<dbReference type="EMBL" id="AP003970">
    <property type="status" value="NOT_ANNOTATED_CDS"/>
    <property type="molecule type" value="Genomic_DNA"/>
</dbReference>
<dbReference type="InterPro" id="IPR007237">
    <property type="entry name" value="CD20-like"/>
</dbReference>
<dbReference type="GeneTree" id="ENSGT00940000155376"/>
<dbReference type="Antibodypedia" id="27893">
    <property type="antibodies" value="190 antibodies from 25 providers"/>
</dbReference>
<dbReference type="SMR" id="A0A3B3ITV6"/>
<evidence type="ECO:0000256" key="5">
    <source>
        <dbReference type="ARBA" id="ARBA00023136"/>
    </source>
</evidence>
<feature type="region of interest" description="Disordered" evidence="6">
    <location>
        <begin position="240"/>
        <end position="268"/>
    </location>
</feature>
<reference evidence="8" key="5">
    <citation type="submission" date="2025-09" db="UniProtKB">
        <authorList>
            <consortium name="Ensembl"/>
        </authorList>
    </citation>
    <scope>IDENTIFICATION</scope>
</reference>
<keyword evidence="4 7" id="KW-1133">Transmembrane helix</keyword>
<protein>
    <submittedName>
        <fullName evidence="8">Membrane spanning 4-domains A4A</fullName>
    </submittedName>
</protein>
<organism evidence="8 9">
    <name type="scientific">Homo sapiens</name>
    <name type="common">Human</name>
    <dbReference type="NCBI Taxonomy" id="9606"/>
    <lineage>
        <taxon>Eukaryota</taxon>
        <taxon>Metazoa</taxon>
        <taxon>Chordata</taxon>
        <taxon>Craniata</taxon>
        <taxon>Vertebrata</taxon>
        <taxon>Euteleostomi</taxon>
        <taxon>Mammalia</taxon>
        <taxon>Eutheria</taxon>
        <taxon>Euarchontoglires</taxon>
        <taxon>Primates</taxon>
        <taxon>Haplorrhini</taxon>
        <taxon>Catarrhini</taxon>
        <taxon>Hominidae</taxon>
        <taxon>Homo</taxon>
    </lineage>
</organism>
<evidence type="ECO:0000313" key="8">
    <source>
        <dbReference type="Ensembl" id="ENSP00000497952.2"/>
    </source>
</evidence>
<feature type="compositionally biased region" description="Basic and acidic residues" evidence="6">
    <location>
        <begin position="259"/>
        <end position="268"/>
    </location>
</feature>
<dbReference type="Bgee" id="ENSG00000110079">
    <property type="expression patterns" value="Expressed in gall bladder and 151 other cell types or tissues"/>
</dbReference>
<dbReference type="InterPro" id="IPR030417">
    <property type="entry name" value="MS4A"/>
</dbReference>
<reference evidence="8 9" key="1">
    <citation type="journal article" date="2001" name="Nature">
        <title>Initial sequencing and analysis of the human genome.</title>
        <authorList>
            <consortium name="International Human Genome Sequencing Consortium"/>
            <person name="Lander E.S."/>
            <person name="Linton L.M."/>
            <person name="Birren B."/>
            <person name="Nusbaum C."/>
            <person name="Zody M.C."/>
            <person name="Baldwin J."/>
            <person name="Devon K."/>
            <person name="Dewar K."/>
            <person name="Doyle M."/>
            <person name="FitzHugh W."/>
            <person name="Funke R."/>
            <person name="Gage D."/>
            <person name="Harris K."/>
            <person name="Heaford A."/>
            <person name="Howland J."/>
            <person name="Kann L."/>
            <person name="Lehoczky J."/>
            <person name="LeVine R."/>
            <person name="McEwan P."/>
            <person name="McKernan K."/>
            <person name="Meldrim J."/>
            <person name="Mesirov J.P."/>
            <person name="Miranda C."/>
            <person name="Morris W."/>
            <person name="Naylor J."/>
            <person name="Raymond C."/>
            <person name="Rosetti M."/>
            <person name="Santos R."/>
            <person name="Sheridan A."/>
            <person name="Sougnez C."/>
            <person name="Stange-Thomann N."/>
            <person name="Stojanovic N."/>
            <person name="Subramanian A."/>
            <person name="Wyman D."/>
            <person name="Rogers J."/>
            <person name="Sulston J."/>
            <person name="Ainscough R."/>
            <person name="Beck S."/>
            <person name="Bentley D."/>
            <person name="Burton J."/>
            <person name="Clee C."/>
            <person name="Carter N."/>
            <person name="Coulson A."/>
            <person name="Deadman R."/>
            <person name="Deloukas P."/>
            <person name="Dunham A."/>
            <person name="Dunham I."/>
            <person name="Durbin R."/>
            <person name="French L."/>
            <person name="Grafham D."/>
            <person name="Gregory S."/>
            <person name="Hubbard T."/>
            <person name="Humphray S."/>
            <person name="Hunt A."/>
            <person name="Jones M."/>
            <person name="Lloyd C."/>
            <person name="McMurray A."/>
            <person name="Matthews L."/>
            <person name="Mercer S."/>
            <person name="Milne S."/>
            <person name="Mullikin J.C."/>
            <person name="Mungall A."/>
            <person name="Plumb R."/>
            <person name="Ross M."/>
            <person name="Shownkeen R."/>
            <person name="Sims S."/>
            <person name="Waterston R.H."/>
            <person name="Wilson R.K."/>
            <person name="Hillier L.W."/>
            <person name="McPherson J.D."/>
            <person name="Marra M.A."/>
            <person name="Mardis E.R."/>
            <person name="Fulton L.A."/>
            <person name="Chinwalla A.T."/>
            <person name="Pepin K.H."/>
            <person name="Gish W.R."/>
            <person name="Chissoe S.L."/>
            <person name="Wendl M.C."/>
            <person name="Delehaunty K.D."/>
            <person name="Miner T.L."/>
            <person name="Delehaunty A."/>
            <person name="Kramer J.B."/>
            <person name="Cook L.L."/>
            <person name="Fulton R.S."/>
            <person name="Johnson D.L."/>
            <person name="Minx P.J."/>
            <person name="Clifton S.W."/>
            <person name="Hawkins T."/>
            <person name="Branscomb E."/>
            <person name="Predki P."/>
            <person name="Richardson P."/>
            <person name="Wenning S."/>
            <person name="Slezak T."/>
            <person name="Doggett N."/>
            <person name="Cheng J.F."/>
            <person name="Olsen A."/>
            <person name="Lucas S."/>
            <person name="Elkin C."/>
            <person name="Uberbacher E."/>
            <person name="Frazier M."/>
            <person name="Gibbs R.A."/>
            <person name="Muzny D.M."/>
            <person name="Scherer S.E."/>
            <person name="Bouck J.B."/>
            <person name="Sodergren E.J."/>
            <person name="Worley K.C."/>
            <person name="Rives C.M."/>
            <person name="Gorrell J.H."/>
            <person name="Metzker M.L."/>
            <person name="Naylor S.L."/>
            <person name="Kucherlapati R.S."/>
            <person name="Nelson D.L."/>
            <person name="Weinstock G.M."/>
            <person name="Sakaki Y."/>
            <person name="Fujiyama A."/>
            <person name="Hattori M."/>
            <person name="Yada T."/>
            <person name="Toyoda A."/>
            <person name="Itoh T."/>
            <person name="Kawagoe C."/>
            <person name="Watanabe H."/>
            <person name="Totoki Y."/>
            <person name="Taylor T."/>
            <person name="Weissenbach J."/>
            <person name="Heilig R."/>
            <person name="Saurin W."/>
            <person name="Artiguenave F."/>
            <person name="Brottier P."/>
            <person name="Bruls T."/>
            <person name="Pelletier E."/>
            <person name="Robert C."/>
            <person name="Wincker P."/>
            <person name="Smith D.R."/>
            <person name="Doucette-Stamm L."/>
            <person name="Rubenfield M."/>
            <person name="Weinstock K."/>
            <person name="Lee H.M."/>
            <person name="Dubois J."/>
            <person name="Rosenthal A."/>
            <person name="Platzer M."/>
            <person name="Nyakatura G."/>
            <person name="Taudien S."/>
            <person name="Rump A."/>
            <person name="Yang H."/>
            <person name="Yu J."/>
            <person name="Wang J."/>
            <person name="Huang G."/>
            <person name="Gu J."/>
            <person name="Hood L."/>
            <person name="Rowen L."/>
            <person name="Madan A."/>
            <person name="Qin S."/>
            <person name="Davis R.W."/>
            <person name="Federspiel N.A."/>
            <person name="Abola A.P."/>
            <person name="Proctor M.J."/>
            <person name="Myers R.M."/>
            <person name="Schmutz J."/>
            <person name="Dickson M."/>
            <person name="Grimwood J."/>
            <person name="Cox D.R."/>
            <person name="Olson M.V."/>
            <person name="Kaul R."/>
            <person name="Raymond C."/>
            <person name="Shimizu N."/>
            <person name="Kawasaki K."/>
            <person name="Minoshima S."/>
            <person name="Evans G.A."/>
            <person name="Athanasiou M."/>
            <person name="Schultz R."/>
            <person name="Roe B.A."/>
            <person name="Chen F."/>
            <person name="Pan H."/>
            <person name="Ramser J."/>
            <person name="Lehrach H."/>
            <person name="Reinhardt R."/>
            <person name="McCombie W.R."/>
            <person name="de la Bastide M."/>
            <person name="Dedhia N."/>
            <person name="Blocker H."/>
            <person name="Hornischer K."/>
            <person name="Nordsiek G."/>
            <person name="Agarwala R."/>
            <person name="Aravind L."/>
            <person name="Bailey J.A."/>
            <person name="Bateman A."/>
            <person name="Batzoglou S."/>
            <person name="Birney E."/>
            <person name="Bork P."/>
            <person name="Brown D.G."/>
            <person name="Burge C.B."/>
            <person name="Cerutti L."/>
            <person name="Chen H.C."/>
            <person name="Church D."/>
            <person name="Clamp M."/>
            <person name="Copley R.R."/>
            <person name="Doerks T."/>
            <person name="Eddy S.R."/>
            <person name="Eichler E.E."/>
            <person name="Furey T.S."/>
            <person name="Galagan J."/>
            <person name="Gilbert J.G."/>
            <person name="Harmon C."/>
            <person name="Hayashizaki Y."/>
            <person name="Haussler D."/>
            <person name="Hermjakob H."/>
            <person name="Hokamp K."/>
            <person name="Jang W."/>
            <person name="Johnson L.S."/>
            <person name="Jones T.A."/>
            <person name="Kasif S."/>
            <person name="Kaspryzk A."/>
            <person name="Kennedy S."/>
            <person name="Kent W.J."/>
            <person name="Kitts P."/>
            <person name="Koonin E.V."/>
            <person name="Korf I."/>
            <person name="Kulp D."/>
            <person name="Lancet D."/>
            <person name="Lowe T.M."/>
            <person name="McLysaght A."/>
            <person name="Mikkelsen T."/>
            <person name="Moran J.V."/>
            <person name="Mulder N."/>
            <person name="Pollara V.J."/>
            <person name="Ponting C.P."/>
            <person name="Schuler G."/>
            <person name="Schultz J."/>
            <person name="Slater G."/>
            <person name="Smit A.F."/>
            <person name="Stupka E."/>
            <person name="Szustakowski J."/>
            <person name="Thierry-Mieg D."/>
            <person name="Thierry-Mieg J."/>
            <person name="Wagner L."/>
            <person name="Wallis J."/>
            <person name="Wheeler R."/>
            <person name="Williams A."/>
            <person name="Wolf Y.I."/>
            <person name="Wolfe K.H."/>
            <person name="Yang S.P."/>
            <person name="Yeh R.F."/>
            <person name="Collins F."/>
            <person name="Guyer M.S."/>
            <person name="Peterson J."/>
            <person name="Felsenfeld A."/>
            <person name="Wetterstrand K.A."/>
            <person name="Patrinos A."/>
            <person name="Morgan M.J."/>
            <person name="de Jong P."/>
            <person name="Catanese J.J."/>
            <person name="Osoegawa K."/>
            <person name="Shizuya H."/>
            <person name="Choi S."/>
            <person name="Chen Y.J."/>
        </authorList>
    </citation>
    <scope>NUCLEOTIDE SEQUENCE [LARGE SCALE GENOMIC DNA]</scope>
</reference>
<feature type="transmembrane region" description="Helical" evidence="7">
    <location>
        <begin position="186"/>
        <end position="206"/>
    </location>
</feature>
<accession>A0A3B3ITV6</accession>
<dbReference type="VEuPathDB" id="HostDB:ENSG00000110079"/>
<keyword evidence="9" id="KW-1185">Reference proteome</keyword>
<dbReference type="GO" id="GO:0016020">
    <property type="term" value="C:membrane"/>
    <property type="evidence" value="ECO:0007669"/>
    <property type="project" value="UniProtKB-SubCell"/>
</dbReference>
<keyword evidence="10" id="KW-1267">Proteomics identification</keyword>
<comment type="subcellular location">
    <subcellularLocation>
        <location evidence="1">Membrane</location>
        <topology evidence="1">Multi-pass membrane protein</topology>
    </subcellularLocation>
</comment>
<evidence type="ECO:0000256" key="2">
    <source>
        <dbReference type="ARBA" id="ARBA00009565"/>
    </source>
</evidence>
<dbReference type="PANTHER" id="PTHR23320">
    <property type="entry name" value="MEMBRANE-SPANNING 4-DOMAINS SUBFAMILY A MS4A -RELATED"/>
    <property type="match status" value="1"/>
</dbReference>
<dbReference type="Ensembl" id="ENST00000649552.2">
    <property type="protein sequence ID" value="ENSP00000497952.2"/>
    <property type="gene ID" value="ENSG00000110079.20"/>
</dbReference>
<sequence length="293" mass="32483">MQWLNTMKELALGVRTSKTCTFSAAMTTMQGMEQAMPGAGPGVPQLGNMAVIHSHLWKGLQEKFLKGEPKVLGVVQILTALMSLSMGITMMCMASNTYGSNPISVYIGYTIWGSVMFIISGSLSIAAGIRTTKGLVRGSLGMNITSSVLAASGILINTFSLAFYSFHHPYCNYYGNSNNCHGTMSILMGLDGMVLLLSVLEFCIAVSLSAFGCKVLCCTPGGGKIKHYASIQVFISRERKKERRKERKEKERKRKKEKRREGKKEGRKERNFQCRALHDRFQNSTLHSFFFTL</sequence>
<proteinExistence type="evidence at protein level"/>
<dbReference type="Pfam" id="PF04103">
    <property type="entry name" value="CD20"/>
    <property type="match status" value="1"/>
</dbReference>
<evidence type="ECO:0000313" key="9">
    <source>
        <dbReference type="Proteomes" id="UP000005640"/>
    </source>
</evidence>
<evidence type="ECO:0000256" key="7">
    <source>
        <dbReference type="SAM" id="Phobius"/>
    </source>
</evidence>
<evidence type="ECO:0000256" key="6">
    <source>
        <dbReference type="SAM" id="MobiDB-lite"/>
    </source>
</evidence>
<keyword evidence="3 7" id="KW-0812">Transmembrane</keyword>
<evidence type="ECO:0007829" key="10">
    <source>
        <dbReference type="PeptideAtlas" id="A0A3B3ITV6"/>
    </source>
</evidence>
<feature type="transmembrane region" description="Helical" evidence="7">
    <location>
        <begin position="103"/>
        <end position="127"/>
    </location>
</feature>
<dbReference type="AlphaFoldDB" id="A0A3B3ITV6"/>
<keyword evidence="5 7" id="KW-0472">Membrane</keyword>
<dbReference type="ExpressionAtlas" id="A0A3B3ITV6">
    <property type="expression patterns" value="baseline and differential"/>
</dbReference>
<gene>
    <name evidence="8" type="primary">MS4A4A</name>
</gene>
<reference evidence="8 9" key="3">
    <citation type="journal article" date="2006" name="Nature">
        <title>Human chromosome 11 DNA sequence and analysis including novel gene identification.</title>
        <authorList>
            <person name="Taylor T.D."/>
            <person name="Noguchi H."/>
            <person name="Totoki Y."/>
            <person name="Toyoda A."/>
            <person name="Kuroki Y."/>
            <person name="Dewar K."/>
            <person name="Lloyd C."/>
            <person name="Itoh T."/>
            <person name="Takeda T."/>
            <person name="Kim D.W."/>
            <person name="She X."/>
            <person name="Barlow K.F."/>
            <person name="Bloom T."/>
            <person name="Bruford E."/>
            <person name="Chang J.L."/>
            <person name="Cuomo C.A."/>
            <person name="Eichler E."/>
            <person name="FitzGerald M.G."/>
            <person name="Jaffe D.B."/>
            <person name="LaButti K."/>
            <person name="Nicol R."/>
            <person name="Park H.S."/>
            <person name="Seaman C."/>
            <person name="Sougnez C."/>
            <person name="Yang X."/>
            <person name="Zimmer A.R."/>
            <person name="Zody M.C."/>
            <person name="Birren B.W."/>
            <person name="Nusbaum C."/>
            <person name="Fujiyama A."/>
            <person name="Hattori M."/>
            <person name="Rogers J."/>
            <person name="Lander E.S."/>
            <person name="Sakaki Y."/>
        </authorList>
    </citation>
    <scope>NUCLEOTIDE SEQUENCE [LARGE SCALE GENOMIC DNA]</scope>
</reference>
<feature type="transmembrane region" description="Helical" evidence="7">
    <location>
        <begin position="71"/>
        <end position="91"/>
    </location>
</feature>
<reference evidence="8 9" key="2">
    <citation type="journal article" date="2004" name="Nature">
        <title>Finishing the euchromatic sequence of the human genome.</title>
        <authorList>
            <consortium name="International Human Genome Sequencing Consortium"/>
        </authorList>
    </citation>
    <scope>NUCLEOTIDE SEQUENCE [LARGE SCALE GENOMIC DNA]</scope>
</reference>
<feature type="compositionally biased region" description="Basic residues" evidence="6">
    <location>
        <begin position="240"/>
        <end position="258"/>
    </location>
</feature>
<evidence type="ECO:0000256" key="3">
    <source>
        <dbReference type="ARBA" id="ARBA00022692"/>
    </source>
</evidence>
<dbReference type="PANTHER" id="PTHR23320:SF128">
    <property type="entry name" value="MEMBRANE-SPANNING 4-DOMAINS SUBFAMILY A MEMBER 4A"/>
    <property type="match status" value="1"/>
</dbReference>
<reference evidence="8" key="4">
    <citation type="submission" date="2025-08" db="UniProtKB">
        <authorList>
            <consortium name="Ensembl"/>
        </authorList>
    </citation>
    <scope>IDENTIFICATION</scope>
</reference>
<dbReference type="NIAGADS" id="ENSG00000110079"/>
<evidence type="ECO:0000256" key="4">
    <source>
        <dbReference type="ARBA" id="ARBA00022989"/>
    </source>
</evidence>
<comment type="similarity">
    <text evidence="2">Belongs to the MS4A family.</text>
</comment>
<dbReference type="MassIVE" id="A0A3B3ITV6"/>
<dbReference type="HGNC" id="HGNC:13371">
    <property type="gene designation" value="MS4A4A"/>
</dbReference>
<dbReference type="OrthoDB" id="10071849at2759"/>
<dbReference type="EMBL" id="AP003127">
    <property type="status" value="NOT_ANNOTATED_CDS"/>
    <property type="molecule type" value="Genomic_DNA"/>
</dbReference>
<feature type="transmembrane region" description="Helical" evidence="7">
    <location>
        <begin position="148"/>
        <end position="166"/>
    </location>
</feature>
<dbReference type="OpenTargets" id="ENSG00000110079"/>
<dbReference type="Ensembl" id="ENST00000649552.2">
    <property type="protein sequence ID" value="ENSP00000497952.2"/>
    <property type="gene ID" value="ENSG00000110079.19"/>
</dbReference>